<organism evidence="1 2">
    <name type="scientific">Stegodyphus mimosarum</name>
    <name type="common">African social velvet spider</name>
    <dbReference type="NCBI Taxonomy" id="407821"/>
    <lineage>
        <taxon>Eukaryota</taxon>
        <taxon>Metazoa</taxon>
        <taxon>Ecdysozoa</taxon>
        <taxon>Arthropoda</taxon>
        <taxon>Chelicerata</taxon>
        <taxon>Arachnida</taxon>
        <taxon>Araneae</taxon>
        <taxon>Araneomorphae</taxon>
        <taxon>Entelegynae</taxon>
        <taxon>Eresoidea</taxon>
        <taxon>Eresidae</taxon>
        <taxon>Stegodyphus</taxon>
    </lineage>
</organism>
<accession>A0A087TMZ0</accession>
<proteinExistence type="predicted"/>
<name>A0A087TMZ0_STEMI</name>
<feature type="non-terminal residue" evidence="1">
    <location>
        <position position="52"/>
    </location>
</feature>
<protein>
    <submittedName>
        <fullName evidence="1">Uncharacterized protein</fullName>
    </submittedName>
</protein>
<dbReference type="EMBL" id="KK115971">
    <property type="protein sequence ID" value="KFM66479.1"/>
    <property type="molecule type" value="Genomic_DNA"/>
</dbReference>
<dbReference type="OrthoDB" id="10498983at2759"/>
<reference evidence="1 2" key="1">
    <citation type="submission" date="2013-11" db="EMBL/GenBank/DDBJ databases">
        <title>Genome sequencing of Stegodyphus mimosarum.</title>
        <authorList>
            <person name="Bechsgaard J."/>
        </authorList>
    </citation>
    <scope>NUCLEOTIDE SEQUENCE [LARGE SCALE GENOMIC DNA]</scope>
</reference>
<dbReference type="AlphaFoldDB" id="A0A087TMZ0"/>
<evidence type="ECO:0000313" key="1">
    <source>
        <dbReference type="EMBL" id="KFM66479.1"/>
    </source>
</evidence>
<gene>
    <name evidence="1" type="ORF">X975_13410</name>
</gene>
<keyword evidence="2" id="KW-1185">Reference proteome</keyword>
<dbReference type="Proteomes" id="UP000054359">
    <property type="component" value="Unassembled WGS sequence"/>
</dbReference>
<sequence length="52" mass="5991">MRSTTLQLYPYSLSYHDTSFTKLLFKEIPAFASKILLWKSPIKSLYTTSSSV</sequence>
<evidence type="ECO:0000313" key="2">
    <source>
        <dbReference type="Proteomes" id="UP000054359"/>
    </source>
</evidence>